<dbReference type="EMBL" id="QRHG01000058">
    <property type="protein sequence ID" value="RHF55960.1"/>
    <property type="molecule type" value="Genomic_DNA"/>
</dbReference>
<proteinExistence type="inferred from homology"/>
<feature type="domain" description="Aromatic amino acid beta-eliminating lyase/threonine aldolase" evidence="4">
    <location>
        <begin position="13"/>
        <end position="293"/>
    </location>
</feature>
<accession>A0A3E4LTW1</accession>
<comment type="caution">
    <text evidence="5">The sequence shown here is derived from an EMBL/GenBank/DDBJ whole genome shotgun (WGS) entry which is preliminary data.</text>
</comment>
<comment type="cofactor">
    <cofactor evidence="1">
        <name>pyridoxal 5'-phosphate</name>
        <dbReference type="ChEBI" id="CHEBI:597326"/>
    </cofactor>
</comment>
<dbReference type="InterPro" id="IPR015422">
    <property type="entry name" value="PyrdxlP-dep_Trfase_small"/>
</dbReference>
<dbReference type="SUPFAM" id="SSF53383">
    <property type="entry name" value="PLP-dependent transferases"/>
    <property type="match status" value="1"/>
</dbReference>
<organism evidence="5 8">
    <name type="scientific">[Ruminococcus] lactaris</name>
    <dbReference type="NCBI Taxonomy" id="46228"/>
    <lineage>
        <taxon>Bacteria</taxon>
        <taxon>Bacillati</taxon>
        <taxon>Bacillota</taxon>
        <taxon>Clostridia</taxon>
        <taxon>Lachnospirales</taxon>
        <taxon>Lachnospiraceae</taxon>
        <taxon>Mediterraneibacter</taxon>
    </lineage>
</organism>
<protein>
    <submittedName>
        <fullName evidence="5">Low specificity L-threonine aldolase</fullName>
    </submittedName>
</protein>
<dbReference type="RefSeq" id="WP_023922265.1">
    <property type="nucleotide sequence ID" value="NZ_CAJMJQ010000018.1"/>
</dbReference>
<evidence type="ECO:0000313" key="7">
    <source>
        <dbReference type="EMBL" id="RHJ57126.1"/>
    </source>
</evidence>
<dbReference type="Gene3D" id="3.40.640.10">
    <property type="entry name" value="Type I PLP-dependent aspartate aminotransferase-like (Major domain)"/>
    <property type="match status" value="1"/>
</dbReference>
<dbReference type="InterPro" id="IPR015424">
    <property type="entry name" value="PyrdxlP-dep_Trfase"/>
</dbReference>
<evidence type="ECO:0000256" key="3">
    <source>
        <dbReference type="ARBA" id="ARBA00022898"/>
    </source>
</evidence>
<evidence type="ECO:0000313" key="10">
    <source>
        <dbReference type="Proteomes" id="UP000285832"/>
    </source>
</evidence>
<name>A0A3E4LTW1_9FIRM</name>
<dbReference type="AlphaFoldDB" id="A0A3E4LTW1"/>
<dbReference type="GO" id="GO:0016829">
    <property type="term" value="F:lyase activity"/>
    <property type="evidence" value="ECO:0007669"/>
    <property type="project" value="InterPro"/>
</dbReference>
<evidence type="ECO:0000313" key="6">
    <source>
        <dbReference type="EMBL" id="RHF55960.1"/>
    </source>
</evidence>
<dbReference type="Proteomes" id="UP000260793">
    <property type="component" value="Unassembled WGS sequence"/>
</dbReference>
<evidence type="ECO:0000256" key="1">
    <source>
        <dbReference type="ARBA" id="ARBA00001933"/>
    </source>
</evidence>
<dbReference type="GO" id="GO:0006520">
    <property type="term" value="P:amino acid metabolic process"/>
    <property type="evidence" value="ECO:0007669"/>
    <property type="project" value="InterPro"/>
</dbReference>
<evidence type="ECO:0000313" key="9">
    <source>
        <dbReference type="Proteomes" id="UP000284902"/>
    </source>
</evidence>
<dbReference type="Proteomes" id="UP000284902">
    <property type="component" value="Unassembled WGS sequence"/>
</dbReference>
<dbReference type="PANTHER" id="PTHR48097:SF5">
    <property type="entry name" value="LOW SPECIFICITY L-THREONINE ALDOLASE"/>
    <property type="match status" value="1"/>
</dbReference>
<evidence type="ECO:0000313" key="5">
    <source>
        <dbReference type="EMBL" id="RGK40908.1"/>
    </source>
</evidence>
<evidence type="ECO:0000313" key="8">
    <source>
        <dbReference type="Proteomes" id="UP000260793"/>
    </source>
</evidence>
<dbReference type="Proteomes" id="UP000285832">
    <property type="component" value="Unassembled WGS sequence"/>
</dbReference>
<comment type="similarity">
    <text evidence="2">Belongs to the threonine aldolase family.</text>
</comment>
<dbReference type="EMBL" id="QSQN01000012">
    <property type="protein sequence ID" value="RGK40908.1"/>
    <property type="molecule type" value="Genomic_DNA"/>
</dbReference>
<reference evidence="8 9" key="1">
    <citation type="submission" date="2018-08" db="EMBL/GenBank/DDBJ databases">
        <title>A genome reference for cultivated species of the human gut microbiota.</title>
        <authorList>
            <person name="Zou Y."/>
            <person name="Xue W."/>
            <person name="Luo G."/>
        </authorList>
    </citation>
    <scope>NUCLEOTIDE SEQUENCE [LARGE SCALE GENOMIC DNA]</scope>
    <source>
        <strain evidence="7 10">AM09-9</strain>
        <strain evidence="6 9">AM25-1LB</strain>
        <strain evidence="5 8">TF11-7</strain>
    </source>
</reference>
<sequence length="340" mass="38234">MISFENDYSEGASEKILQRLIETNMEQLSGYGNDRYCESAKEKIRKACGCPEAEIYFLSGGTQTNRIVISSMLQPYEGVIAAQTGHVSSHEAGAIESSGHKVLTLPQHDGKIEPEELADYLNDFYGDGNHEHMVFPGMVYISHPTEYGTLYTKGELAELADICLEYHIPLYLDGARLGYALAADTDVTLKDVADYCDVFYIGGTKVGALCGEAVVFTKENVPAHFLTRIKQQGGLLAKGRLLGIQFDTLFTENLYLELGRHAMKCAEKLKAIFKEKKYPFYIDSPTNQIFVVLENEKMKELEKKVKFSFWEKADDTHTVVRFAVSWATQEEMIDELQELL</sequence>
<keyword evidence="3" id="KW-0663">Pyridoxal phosphate</keyword>
<dbReference type="InterPro" id="IPR001597">
    <property type="entry name" value="ArAA_b-elim_lyase/Thr_aldolase"/>
</dbReference>
<evidence type="ECO:0000259" key="4">
    <source>
        <dbReference type="Pfam" id="PF01212"/>
    </source>
</evidence>
<dbReference type="InterPro" id="IPR015421">
    <property type="entry name" value="PyrdxlP-dep_Trfase_major"/>
</dbReference>
<dbReference type="Pfam" id="PF01212">
    <property type="entry name" value="Beta_elim_lyase"/>
    <property type="match status" value="1"/>
</dbReference>
<gene>
    <name evidence="7" type="ORF">DW116_13090</name>
    <name evidence="6" type="ORF">DW672_13295</name>
    <name evidence="5" type="ORF">DXD17_05765</name>
</gene>
<evidence type="ECO:0000256" key="2">
    <source>
        <dbReference type="ARBA" id="ARBA00006966"/>
    </source>
</evidence>
<dbReference type="Gene3D" id="3.90.1150.10">
    <property type="entry name" value="Aspartate Aminotransferase, domain 1"/>
    <property type="match status" value="1"/>
</dbReference>
<dbReference type="PANTHER" id="PTHR48097">
    <property type="entry name" value="L-THREONINE ALDOLASE-RELATED"/>
    <property type="match status" value="1"/>
</dbReference>
<dbReference type="EMBL" id="QRMI01000052">
    <property type="protein sequence ID" value="RHJ57126.1"/>
    <property type="molecule type" value="Genomic_DNA"/>
</dbReference>